<dbReference type="PANTHER" id="PTHR11005">
    <property type="entry name" value="LYSOSOMAL ACID LIPASE-RELATED"/>
    <property type="match status" value="1"/>
</dbReference>
<evidence type="ECO:0000256" key="3">
    <source>
        <dbReference type="SAM" id="MobiDB-lite"/>
    </source>
</evidence>
<evidence type="ECO:0000313" key="6">
    <source>
        <dbReference type="Proteomes" id="UP001165080"/>
    </source>
</evidence>
<protein>
    <recommendedName>
        <fullName evidence="4">AB hydrolase-1 domain-containing protein</fullName>
    </recommendedName>
</protein>
<evidence type="ECO:0000256" key="1">
    <source>
        <dbReference type="ARBA" id="ARBA00022963"/>
    </source>
</evidence>
<dbReference type="Pfam" id="PF00561">
    <property type="entry name" value="Abhydrolase_1"/>
    <property type="match status" value="1"/>
</dbReference>
<proteinExistence type="predicted"/>
<keyword evidence="2" id="KW-0443">Lipid metabolism</keyword>
<evidence type="ECO:0000259" key="4">
    <source>
        <dbReference type="Pfam" id="PF00561"/>
    </source>
</evidence>
<feature type="compositionally biased region" description="Low complexity" evidence="3">
    <location>
        <begin position="1"/>
        <end position="44"/>
    </location>
</feature>
<feature type="region of interest" description="Disordered" evidence="3">
    <location>
        <begin position="427"/>
        <end position="447"/>
    </location>
</feature>
<accession>A0A9W6BS19</accession>
<feature type="compositionally biased region" description="Gly residues" evidence="3">
    <location>
        <begin position="459"/>
        <end position="480"/>
    </location>
</feature>
<evidence type="ECO:0000313" key="5">
    <source>
        <dbReference type="EMBL" id="GLC56677.1"/>
    </source>
</evidence>
<comment type="caution">
    <text evidence="5">The sequence shown here is derived from an EMBL/GenBank/DDBJ whole genome shotgun (WGS) entry which is preliminary data.</text>
</comment>
<dbReference type="GO" id="GO:0016042">
    <property type="term" value="P:lipid catabolic process"/>
    <property type="evidence" value="ECO:0007669"/>
    <property type="project" value="UniProtKB-KW"/>
</dbReference>
<evidence type="ECO:0000256" key="2">
    <source>
        <dbReference type="ARBA" id="ARBA00023098"/>
    </source>
</evidence>
<feature type="compositionally biased region" description="Pro residues" evidence="3">
    <location>
        <begin position="50"/>
        <end position="72"/>
    </location>
</feature>
<gene>
    <name evidence="5" type="primary">PLEST007412</name>
    <name evidence="5" type="ORF">PLESTB_001133700</name>
</gene>
<feature type="domain" description="AB hydrolase-1" evidence="4">
    <location>
        <begin position="126"/>
        <end position="389"/>
    </location>
</feature>
<dbReference type="SUPFAM" id="SSF53474">
    <property type="entry name" value="alpha/beta-Hydrolases"/>
    <property type="match status" value="1"/>
</dbReference>
<dbReference type="InterPro" id="IPR000073">
    <property type="entry name" value="AB_hydrolase_1"/>
</dbReference>
<dbReference type="OrthoDB" id="9974421at2759"/>
<dbReference type="AlphaFoldDB" id="A0A9W6BS19"/>
<dbReference type="InterPro" id="IPR029058">
    <property type="entry name" value="AB_hydrolase_fold"/>
</dbReference>
<organism evidence="5 6">
    <name type="scientific">Pleodorina starrii</name>
    <dbReference type="NCBI Taxonomy" id="330485"/>
    <lineage>
        <taxon>Eukaryota</taxon>
        <taxon>Viridiplantae</taxon>
        <taxon>Chlorophyta</taxon>
        <taxon>core chlorophytes</taxon>
        <taxon>Chlorophyceae</taxon>
        <taxon>CS clade</taxon>
        <taxon>Chlamydomonadales</taxon>
        <taxon>Volvocaceae</taxon>
        <taxon>Pleodorina</taxon>
    </lineage>
</organism>
<reference evidence="5 6" key="1">
    <citation type="journal article" date="2023" name="Commun. Biol.">
        <title>Reorganization of the ancestral sex-determining regions during the evolution of trioecy in Pleodorina starrii.</title>
        <authorList>
            <person name="Takahashi K."/>
            <person name="Suzuki S."/>
            <person name="Kawai-Toyooka H."/>
            <person name="Yamamoto K."/>
            <person name="Hamaji T."/>
            <person name="Ootsuki R."/>
            <person name="Yamaguchi H."/>
            <person name="Kawachi M."/>
            <person name="Higashiyama T."/>
            <person name="Nozaki H."/>
        </authorList>
    </citation>
    <scope>NUCLEOTIDE SEQUENCE [LARGE SCALE GENOMIC DNA]</scope>
    <source>
        <strain evidence="5 6">NIES-4479</strain>
    </source>
</reference>
<name>A0A9W6BS19_9CHLO</name>
<feature type="region of interest" description="Disordered" evidence="3">
    <location>
        <begin position="1"/>
        <end position="89"/>
    </location>
</feature>
<keyword evidence="1" id="KW-0442">Lipid degradation</keyword>
<dbReference type="Gene3D" id="3.40.50.1820">
    <property type="entry name" value="alpha/beta hydrolase"/>
    <property type="match status" value="1"/>
</dbReference>
<sequence>MAVGVGAAPGPGATAGPPDADAQPSADPSPASPSHPSLLQPSPSNSIHPSPTPDLPEPSTSPSPQPAPPPNPTSVSSAPHIKTHHHCTTPDGWRLHLVRTRVAVTAAAAAAAAAGGGGVLPARRCPIVLCPGLGSSGAYTFDLSPVVSLADHLASRGWDVWTVELRGNGQSDRPRLFVRSRWWTIDDYVTKDAPAVLSYVRQISGAARVHVLGHSMGGMILTRLLALGGEAAAAVASATVIGSGCFLRGSWWQALEHTMWVARFLWLVPAGATLRAYAPLALGRAGLPLVDELYFWPPNTDPVLARAVLARNFSAISGGVILQISSGFGARGVCTVDGKEAYADPGRLARVETPVLFVCGDRDRMCPPKGAAATCALFTGSRCARFVELGPKSYGTRDHYGHFDILMGRRAEQEVFPLLTEWLEQHDKDEDEQPPGPPGKEVAVKVGVAGGGGGGLGSGAGLSEGLGLGGGGGRGGGGGVREVSEQSGAAAAAAAAARVSSPHLRARL</sequence>
<feature type="region of interest" description="Disordered" evidence="3">
    <location>
        <begin position="459"/>
        <end position="508"/>
    </location>
</feature>
<keyword evidence="6" id="KW-1185">Reference proteome</keyword>
<dbReference type="EMBL" id="BRXU01000016">
    <property type="protein sequence ID" value="GLC56677.1"/>
    <property type="molecule type" value="Genomic_DNA"/>
</dbReference>
<dbReference type="Proteomes" id="UP001165080">
    <property type="component" value="Unassembled WGS sequence"/>
</dbReference>